<proteinExistence type="predicted"/>
<dbReference type="GO" id="GO:0016787">
    <property type="term" value="F:hydrolase activity"/>
    <property type="evidence" value="ECO:0007669"/>
    <property type="project" value="InterPro"/>
</dbReference>
<name>A0A931E505_9BACT</name>
<organism evidence="2 3">
    <name type="scientific">Panacibacter microcysteis</name>
    <dbReference type="NCBI Taxonomy" id="2793269"/>
    <lineage>
        <taxon>Bacteria</taxon>
        <taxon>Pseudomonadati</taxon>
        <taxon>Bacteroidota</taxon>
        <taxon>Chitinophagia</taxon>
        <taxon>Chitinophagales</taxon>
        <taxon>Chitinophagaceae</taxon>
        <taxon>Panacibacter</taxon>
    </lineage>
</organism>
<dbReference type="Proteomes" id="UP000628448">
    <property type="component" value="Unassembled WGS sequence"/>
</dbReference>
<dbReference type="Gene3D" id="3.60.21.10">
    <property type="match status" value="1"/>
</dbReference>
<dbReference type="RefSeq" id="WP_283016269.1">
    <property type="nucleotide sequence ID" value="NZ_JADWYR010000001.1"/>
</dbReference>
<dbReference type="Pfam" id="PF00149">
    <property type="entry name" value="Metallophos"/>
    <property type="match status" value="1"/>
</dbReference>
<keyword evidence="3" id="KW-1185">Reference proteome</keyword>
<dbReference type="InterPro" id="IPR004843">
    <property type="entry name" value="Calcineurin-like_PHP"/>
</dbReference>
<dbReference type="SUPFAM" id="SSF56300">
    <property type="entry name" value="Metallo-dependent phosphatases"/>
    <property type="match status" value="1"/>
</dbReference>
<sequence>MPDIRYVIFSDMHLGAENSILTNLAENSYETDTTKASPVMMRLIDCLRDVISKNEGSKKPTLVLNGDLMELALNTTNNASMAFERFMELTMPANAERLFDKDIFFLSGNHDHNMWERSRNYHYIEYLKTLQGGERIRDEIHCTSMFNPEPIAENLLNALVHRYPHLQDVNVNAAYPAHAVLSEDKQKCVVFCHGHYVESMYSLMTNLRSKIFPDRIKPGTFEHLEQENFAWVDFFWSTLGRSGSVGKDIDLIYDKIQDPEQVKIMIHNIAESFTANRKNMVLRWAEREILQEILSFTVGRLAANERNEPDVVLTPDATQGLKAFMEIFVMNQLRHELNGYIPPNISFIFGHTHKPFQQLMNYTGYTTPVKVYNSGGWVVDTMKPQPLHGGSVLLVDEHMDVIVLQMYKEGKHNVTLEELKDVNEKSCDFYQRVNKLIDMKQEPWSSFASIAEQEINLRYKYLAEIAKSNN</sequence>
<evidence type="ECO:0000313" key="2">
    <source>
        <dbReference type="EMBL" id="MBG9376277.1"/>
    </source>
</evidence>
<accession>A0A931E505</accession>
<protein>
    <submittedName>
        <fullName evidence="2">Metallophosphoesterase</fullName>
    </submittedName>
</protein>
<dbReference type="EMBL" id="JADWYR010000001">
    <property type="protein sequence ID" value="MBG9376277.1"/>
    <property type="molecule type" value="Genomic_DNA"/>
</dbReference>
<evidence type="ECO:0000313" key="3">
    <source>
        <dbReference type="Proteomes" id="UP000628448"/>
    </source>
</evidence>
<reference evidence="2" key="1">
    <citation type="submission" date="2020-11" db="EMBL/GenBank/DDBJ databases">
        <title>Bacterial whole genome sequence for Panacibacter sp. DH6.</title>
        <authorList>
            <person name="Le V."/>
            <person name="Ko S."/>
            <person name="Ahn C.-Y."/>
            <person name="Oh H.-M."/>
        </authorList>
    </citation>
    <scope>NUCLEOTIDE SEQUENCE</scope>
    <source>
        <strain evidence="2">DH6</strain>
    </source>
</reference>
<dbReference type="InterPro" id="IPR029052">
    <property type="entry name" value="Metallo-depent_PP-like"/>
</dbReference>
<evidence type="ECO:0000259" key="1">
    <source>
        <dbReference type="Pfam" id="PF00149"/>
    </source>
</evidence>
<comment type="caution">
    <text evidence="2">The sequence shown here is derived from an EMBL/GenBank/DDBJ whole genome shotgun (WGS) entry which is preliminary data.</text>
</comment>
<dbReference type="AlphaFoldDB" id="A0A931E505"/>
<gene>
    <name evidence="2" type="ORF">I5907_08520</name>
</gene>
<feature type="domain" description="Calcineurin-like phosphoesterase" evidence="1">
    <location>
        <begin position="5"/>
        <end position="157"/>
    </location>
</feature>